<dbReference type="GO" id="GO:0005840">
    <property type="term" value="C:ribosome"/>
    <property type="evidence" value="ECO:0007669"/>
    <property type="project" value="UniProtKB-KW"/>
</dbReference>
<reference evidence="1" key="1">
    <citation type="submission" date="2021-01" db="EMBL/GenBank/DDBJ databases">
        <title>Chromosome-level genome assembly of a human fungal pathogen reveals clustering of transcriptionally co-regulated genes.</title>
        <authorList>
            <person name="Voorhies M."/>
            <person name="Cohen S."/>
            <person name="Shea T.P."/>
            <person name="Petrus S."/>
            <person name="Munoz J.F."/>
            <person name="Poplawski S."/>
            <person name="Goldman W.E."/>
            <person name="Michael T."/>
            <person name="Cuomo C.A."/>
            <person name="Sil A."/>
            <person name="Beyhan S."/>
        </authorList>
    </citation>
    <scope>NUCLEOTIDE SEQUENCE</scope>
    <source>
        <strain evidence="1">H88</strain>
    </source>
</reference>
<dbReference type="EMBL" id="CP069103">
    <property type="protein sequence ID" value="QSS52288.1"/>
    <property type="molecule type" value="Genomic_DNA"/>
</dbReference>
<gene>
    <name evidence="1" type="ORF">I7I53_07880</name>
</gene>
<dbReference type="Proteomes" id="UP000663419">
    <property type="component" value="Chromosome 2"/>
</dbReference>
<organism evidence="1 2">
    <name type="scientific">Ajellomyces capsulatus (strain H88)</name>
    <name type="common">Darling's disease fungus</name>
    <name type="synonym">Histoplasma capsulatum</name>
    <dbReference type="NCBI Taxonomy" id="544711"/>
    <lineage>
        <taxon>Eukaryota</taxon>
        <taxon>Fungi</taxon>
        <taxon>Dikarya</taxon>
        <taxon>Ascomycota</taxon>
        <taxon>Pezizomycotina</taxon>
        <taxon>Eurotiomycetes</taxon>
        <taxon>Eurotiomycetidae</taxon>
        <taxon>Onygenales</taxon>
        <taxon>Ajellomycetaceae</taxon>
        <taxon>Histoplasma</taxon>
    </lineage>
</organism>
<evidence type="ECO:0000313" key="1">
    <source>
        <dbReference type="EMBL" id="QSS52288.1"/>
    </source>
</evidence>
<name>A0A8A1LD02_AJEC8</name>
<accession>A0A8A1LD02</accession>
<proteinExistence type="predicted"/>
<keyword evidence="1" id="KW-0687">Ribonucleoprotein</keyword>
<evidence type="ECO:0000313" key="2">
    <source>
        <dbReference type="Proteomes" id="UP000663419"/>
    </source>
</evidence>
<dbReference type="VEuPathDB" id="FungiDB:I7I53_07880"/>
<protein>
    <submittedName>
        <fullName evidence="1">50S ribosomal protein</fullName>
    </submittedName>
</protein>
<keyword evidence="1" id="KW-0689">Ribosomal protein</keyword>
<sequence length="95" mass="10752">MRASPQQRQPPTLPDEAAGMRAEKSHLVFLHPGHDLSFIYEDFSLLLPILRKQEIFLPCLSDAASANIHESPQSNSHPAPALCMYSTCMYIFVYY</sequence>
<dbReference type="AlphaFoldDB" id="A0A8A1LD02"/>